<feature type="domain" description="Ig-like" evidence="3">
    <location>
        <begin position="581"/>
        <end position="661"/>
    </location>
</feature>
<feature type="domain" description="Ig-like" evidence="3">
    <location>
        <begin position="1494"/>
        <end position="1574"/>
    </location>
</feature>
<feature type="transmembrane region" description="Helical" evidence="1">
    <location>
        <begin position="55"/>
        <end position="74"/>
    </location>
</feature>
<feature type="domain" description="Ig-like" evidence="3">
    <location>
        <begin position="830"/>
        <end position="910"/>
    </location>
</feature>
<gene>
    <name evidence="4" type="ORF">DN068_11770</name>
</gene>
<feature type="domain" description="Ig-like" evidence="3">
    <location>
        <begin position="1079"/>
        <end position="1159"/>
    </location>
</feature>
<feature type="domain" description="Ig-like" evidence="3">
    <location>
        <begin position="913"/>
        <end position="993"/>
    </location>
</feature>
<feature type="domain" description="Ig-like" evidence="3">
    <location>
        <begin position="1328"/>
        <end position="1408"/>
    </location>
</feature>
<proteinExistence type="predicted"/>
<dbReference type="InterPro" id="IPR026444">
    <property type="entry name" value="Secre_tail"/>
</dbReference>
<sequence length="2231" mass="227710">MITANNAFSLVPLHSPALSLKKRNHVLKITPNMKHEMAKFYTPPLTRRSRSCPTLWGALLILIASLGFSFSSFAQSASATLQQAANGKLATPVSPVVFQNGNLNTNNSHYVEGQSVPYQLLISNVTPGDTLTITLQYDITHNQKYALDFITGPNWLQPHNFASHKVAETVDGAQGTTFANTTPSDYLQVTQPLYLNTATTGAANAKNSFNNINGGGTKNNQNSLTLWGGTFGSNTITYSYNPTVLVLSNSDESVSFTVKVVPSGTTAVLSWGGHISKRTDWGSTPVLTAGGISGSPYHMRRISWNLGQLGNSDMQMQIALAGPICPGDLTTPSSTCVNSSGVSIPCPISVCAGSTLYYKVTDSAGATTYKWTVTPSTGVTIANPTSQMTAITFANSGAYTIWDTLSNASGILTACSTPLTINPAPVCSITGTDTICSGGTSSFTAATGMDSYSWTGPNGFTASTASTGTISVAGTYSVTVTKNGCSSSCQKVLVVNPGSNVPTTTPDSTCGPGQVTLRATGSANCDTLIWFSDQALNNRVTIGSSYTTTLTATKPFYVICRSKAGCMSAPATVTGIVNQIPPAPTTMPDSTCGPGIVHLTANGSASCTSLLWYTDSARTSALQNTGSTFNPNLTATTIYWVACKTASGCMSASTPVKGTVNSIPPAPTTTPDSTCGPGIVHLTASGSSACASLLWYTDSARTSALQNTGSTYNPNISSTSVYWVACKTSSGCVSASTPVKGTVNTIPPAPTTTPDSSCGPGIVHLTANGSAACTSLLWYTDSARTSALQNTGSTFNPSLTATTKYWVACKTSSGCMSASTPVSGIINAIPPAPTTTPDSTCGPGIVHLTANGSSACASLLWYTDSARTSALQNTGSTYNPSISSTSIYWVACKTNSGCISASTPVKGTVNSIPPAPTTTPDSTCGPGIVHLTANGSSACASLLWYTDSARTSALQNTGSTYNPNISSTSVYWVACKTSSGCVSASTPVKGTVNTIPPAPTTTPDSSCGPGIVHLTANGSAACTSLLWYTDSARTSALQNTGSTFNPSLTATTKYWVACKTSSGCISASTPVSGIINTTPPAPTTTPDSTCGPGIVHLTANGSSACASLLWYTDSARTSALQNTGSTFNPSISSTSIYWVACKTASGCISASTPVKGTVNSIPPAPTTTPDSTCGPGIVHLTASGSSACASLLWYTDSARTSALQNTGSTYNPSLTSTKIYWVACKTASGCLSASTPVKGTVNAIPPAPTTTPDSSCGPGIVHLTANGSSACASLLWYTDSARTSALQNTGSTFSPSLTATTKYWVACKTSSGCISASTPVSGIINTIPPAPSTTPDSTCGPGIVHLTANGSSACASLLWYTDSARTSALQNTGGTFNPSISSTSIYWVACKTASGCISASTPVKGTVNSIPPAPTTTPDSSCGPGIVHLTANGSAVCASLLWYTDSARTSALQNTGSTFNPSLTATAIYWVACKTASGCVSASTPVKGTINTIPPAPTTTPDSTCGPGIVHLTANGSAACTSLLWYTDSARTSALQNTGSTYNPSLTATTIYWVACKTSSGCISASTPVKGIVNSIPPAPSTTPDSSCGPGIVHLTANGSAACTSLLWYTDSARTSALQNTGSTFNPSLTATTIYWVACKTASGCVSASTPVKGIINSIPAAPTTTSDSNCGPGIVHLTANGSNACASLLWYPDSARTGTLLNTGSTYNPSLTSTTIYWVACKTSSGCVSASTSVKGIINTIPNAPTVTPTAHCGRGSTAMFALGSLNCDSLIWFSDAGTNIRVNVGSSYSPTVSSTTTYYVLCKSLNGCRSLPTPITDTAYPVPQLQMAHSVDVCAGKLITLIASPTGGNWTSPLLGSLSGGVFNSALVVKGTYKVYYSITNQYGCAALDSVNVNVKDCGFVACSYTQGYYGGNGKACDGVTLWTSPTALINHLLATNLIIGSGPKTILIPIGAGATVNAVMPGGSTPRGLVYTGQCNISTVSGSCFQTNYLTKQGRINNVLLSQTIALALNGRMKNGILLTVPIQQGTLVTQGISGGCGDSISVGPCGTGTAPLSSSSMNSSVVNYLTANGTVNASVADLLALANAVLGGALTPGSAGANNITVPSYSDVSDAVSFINQTFDECDAYVGYNCSSAVARGTAPTSVTNSITAGQFTVYPNPTSGMFTVESPVNMTNTVITVLDLNGRVVAKQNVAATGHTVFNLQNVTSGVYVINISDGKETFHVKLMVL</sequence>
<evidence type="ECO:0000313" key="4">
    <source>
        <dbReference type="EMBL" id="PZF72536.1"/>
    </source>
</evidence>
<feature type="domain" description="Ig-like" evidence="3">
    <location>
        <begin position="1411"/>
        <end position="1491"/>
    </location>
</feature>
<organism evidence="4 5">
    <name type="scientific">Taibaiella soli</name>
    <dbReference type="NCBI Taxonomy" id="1649169"/>
    <lineage>
        <taxon>Bacteria</taxon>
        <taxon>Pseudomonadati</taxon>
        <taxon>Bacteroidota</taxon>
        <taxon>Chitinophagia</taxon>
        <taxon>Chitinophagales</taxon>
        <taxon>Chitinophagaceae</taxon>
        <taxon>Taibaiella</taxon>
    </lineage>
</organism>
<feature type="domain" description="Ig-like" evidence="3">
    <location>
        <begin position="1162"/>
        <end position="1242"/>
    </location>
</feature>
<dbReference type="InterPro" id="IPR044023">
    <property type="entry name" value="Ig_7"/>
</dbReference>
<feature type="domain" description="Ig-like" evidence="3">
    <location>
        <begin position="664"/>
        <end position="744"/>
    </location>
</feature>
<feature type="domain" description="Ig-like" evidence="3">
    <location>
        <begin position="1660"/>
        <end position="1739"/>
    </location>
</feature>
<feature type="domain" description="Secretion system C-terminal sorting" evidence="2">
    <location>
        <begin position="2158"/>
        <end position="2230"/>
    </location>
</feature>
<feature type="domain" description="Ig-like" evidence="3">
    <location>
        <begin position="996"/>
        <end position="1075"/>
    </location>
</feature>
<dbReference type="EMBL" id="QKTW01000017">
    <property type="protein sequence ID" value="PZF72536.1"/>
    <property type="molecule type" value="Genomic_DNA"/>
</dbReference>
<evidence type="ECO:0008006" key="6">
    <source>
        <dbReference type="Google" id="ProtNLM"/>
    </source>
</evidence>
<protein>
    <recommendedName>
        <fullName evidence="6">Ig-like domain-containing protein</fullName>
    </recommendedName>
</protein>
<evidence type="ECO:0000313" key="5">
    <source>
        <dbReference type="Proteomes" id="UP000248745"/>
    </source>
</evidence>
<evidence type="ECO:0000256" key="1">
    <source>
        <dbReference type="SAM" id="Phobius"/>
    </source>
</evidence>
<dbReference type="Gene3D" id="2.60.40.10">
    <property type="entry name" value="Immunoglobulins"/>
    <property type="match status" value="1"/>
</dbReference>
<feature type="domain" description="Ig-like" evidence="3">
    <location>
        <begin position="1245"/>
        <end position="1324"/>
    </location>
</feature>
<keyword evidence="1" id="KW-0812">Transmembrane</keyword>
<dbReference type="Pfam" id="PF18962">
    <property type="entry name" value="Por_Secre_tail"/>
    <property type="match status" value="1"/>
</dbReference>
<keyword evidence="5" id="KW-1185">Reference proteome</keyword>
<comment type="caution">
    <text evidence="4">The sequence shown here is derived from an EMBL/GenBank/DDBJ whole genome shotgun (WGS) entry which is preliminary data.</text>
</comment>
<dbReference type="InterPro" id="IPR013783">
    <property type="entry name" value="Ig-like_fold"/>
</dbReference>
<evidence type="ECO:0000259" key="3">
    <source>
        <dbReference type="Pfam" id="PF19081"/>
    </source>
</evidence>
<dbReference type="OrthoDB" id="655428at2"/>
<dbReference type="Pfam" id="PF19081">
    <property type="entry name" value="Ig_7"/>
    <property type="match status" value="15"/>
</dbReference>
<dbReference type="NCBIfam" id="TIGR04183">
    <property type="entry name" value="Por_Secre_tail"/>
    <property type="match status" value="1"/>
</dbReference>
<feature type="domain" description="Ig-like" evidence="3">
    <location>
        <begin position="747"/>
        <end position="826"/>
    </location>
</feature>
<feature type="domain" description="Ig-like" evidence="3">
    <location>
        <begin position="501"/>
        <end position="577"/>
    </location>
</feature>
<reference evidence="4 5" key="1">
    <citation type="submission" date="2018-06" db="EMBL/GenBank/DDBJ databases">
        <title>Mucibacter soli gen. nov., sp. nov., a new member of the family Chitinophagaceae producing mucin.</title>
        <authorList>
            <person name="Kim M.-K."/>
            <person name="Park S."/>
            <person name="Kim T.-S."/>
            <person name="Joung Y."/>
            <person name="Han J.-H."/>
            <person name="Kim S.B."/>
        </authorList>
    </citation>
    <scope>NUCLEOTIDE SEQUENCE [LARGE SCALE GENOMIC DNA]</scope>
    <source>
        <strain evidence="4 5">R1-15</strain>
    </source>
</reference>
<name>A0A2W2BGA8_9BACT</name>
<keyword evidence="1" id="KW-1133">Transmembrane helix</keyword>
<dbReference type="Proteomes" id="UP000248745">
    <property type="component" value="Unassembled WGS sequence"/>
</dbReference>
<accession>A0A2W2BGA8</accession>
<evidence type="ECO:0000259" key="2">
    <source>
        <dbReference type="Pfam" id="PF18962"/>
    </source>
</evidence>
<feature type="domain" description="Ig-like" evidence="3">
    <location>
        <begin position="1577"/>
        <end position="1656"/>
    </location>
</feature>
<keyword evidence="1" id="KW-0472">Membrane</keyword>